<sequence length="57" mass="6604">MLGYLINIARDLVLPILKDRTKTLLDRAEHGRRDTYLASSVDLGELERRMRECETDA</sequence>
<reference evidence="1" key="1">
    <citation type="submission" date="2016-01" db="EMBL/GenBank/DDBJ databases">
        <authorList>
            <person name="Peeters C."/>
        </authorList>
    </citation>
    <scope>NUCLEOTIDE SEQUENCE [LARGE SCALE GENOMIC DNA]</scope>
    <source>
        <strain evidence="1">LMG 29318</strain>
    </source>
</reference>
<evidence type="ECO:0000313" key="2">
    <source>
        <dbReference type="Proteomes" id="UP000054870"/>
    </source>
</evidence>
<dbReference type="RefSeq" id="WP_143746401.1">
    <property type="nucleotide sequence ID" value="NZ_FCOF02000003.1"/>
</dbReference>
<protein>
    <recommendedName>
        <fullName evidence="3">DUF3563 domain-containing protein</fullName>
    </recommendedName>
</protein>
<dbReference type="EMBL" id="FCOF02000003">
    <property type="protein sequence ID" value="SAK45765.1"/>
    <property type="molecule type" value="Genomic_DNA"/>
</dbReference>
<comment type="caution">
    <text evidence="1">The sequence shown here is derived from an EMBL/GenBank/DDBJ whole genome shotgun (WGS) entry which is preliminary data.</text>
</comment>
<accession>A0A157ZJU8</accession>
<evidence type="ECO:0008006" key="3">
    <source>
        <dbReference type="Google" id="ProtNLM"/>
    </source>
</evidence>
<evidence type="ECO:0000313" key="1">
    <source>
        <dbReference type="EMBL" id="SAK45765.1"/>
    </source>
</evidence>
<proteinExistence type="predicted"/>
<name>A0A157ZJU8_9BURK</name>
<dbReference type="Proteomes" id="UP000054870">
    <property type="component" value="Unassembled WGS sequence"/>
</dbReference>
<keyword evidence="2" id="KW-1185">Reference proteome</keyword>
<dbReference type="OrthoDB" id="9026455at2"/>
<gene>
    <name evidence="1" type="ORF">AWB75_00838</name>
</gene>
<dbReference type="AlphaFoldDB" id="A0A157ZJU8"/>
<organism evidence="1 2">
    <name type="scientific">Caballeronia catudaia</name>
    <dbReference type="NCBI Taxonomy" id="1777136"/>
    <lineage>
        <taxon>Bacteria</taxon>
        <taxon>Pseudomonadati</taxon>
        <taxon>Pseudomonadota</taxon>
        <taxon>Betaproteobacteria</taxon>
        <taxon>Burkholderiales</taxon>
        <taxon>Burkholderiaceae</taxon>
        <taxon>Caballeronia</taxon>
    </lineage>
</organism>
<dbReference type="InterPro" id="IPR021946">
    <property type="entry name" value="DUF3563"/>
</dbReference>
<dbReference type="Pfam" id="PF12086">
    <property type="entry name" value="DUF3563"/>
    <property type="match status" value="1"/>
</dbReference>